<gene>
    <name evidence="1" type="ORF">BJ138DRAFT_790131</name>
</gene>
<sequence length="785" mass="83685">MGMNPSNSMPAHLRTANQQQQQQMISRMQHSMPGSMSPELSLGMGRQPNAGVPSNASRPPNSNQLMNSLSQPSGQNHPGGGQQSTLPQNGFQPHHHHAQPSLTSSPHPGPHNPGNMMMGTPGSSQGSTPRVGGVANHDLFMNIQNNQFPPNMGRNSTRIPAGSNQFPFPASGSQSDPMDIPPMMGDGPSNPSMTGMRNAPFQPTPAQQYEDMQRDGAASFMTGAGNVPPRPPSHPNSMYGNPMASRQPQQHSPHQPEQMAGHVQHQPQRPQSQPQGPPGRPSSQAGPSHTPRSSQPSLPSSGLLPPARITPHTQPQPLPHPQRQSTPGQQVITSRPPQPSSSAPPVNGPPPSSDMPTPQSVPITRQPVMAVPVGLGQGLVRLLQFSGILAGDDVNKLRLSYWDSLIQEYFTAKAIMKLTLWKDNLKTEAKPFEIGVPILPRFFLVTTQSGVKSMSLSLDGARERLVNPSHAIIECVTAIWTYRYNSGYTVTLRGPLTVHVLIVPPIGNGQANQPASLKFDNFEFNGNTHEKTISLEAIMGQRIMDSPKTPRLHNGPTPSPNGTSTIQQRADEDRQWDEPRILIQDASIPGEPVNAFGIPQATMRCLELAESVGQMTDLIAFATETKLGPIDALAKLAEKIRDGPHNPIQGGPGFMGGPPGNGPGSFRNFHGMNGMSTSPAVTLYSGMSSANPPSHPGPNTDSPKNSSSSAEAQKQIKPPLVSQGPVPTPQPSSASTPSQTAPSSTPSLTSATLKRKPETNSPTTANSEQPPNKRLTRKRGRTAGG</sequence>
<keyword evidence="2" id="KW-1185">Reference proteome</keyword>
<organism evidence="1 2">
    <name type="scientific">Hygrophoropsis aurantiaca</name>
    <dbReference type="NCBI Taxonomy" id="72124"/>
    <lineage>
        <taxon>Eukaryota</taxon>
        <taxon>Fungi</taxon>
        <taxon>Dikarya</taxon>
        <taxon>Basidiomycota</taxon>
        <taxon>Agaricomycotina</taxon>
        <taxon>Agaricomycetes</taxon>
        <taxon>Agaricomycetidae</taxon>
        <taxon>Boletales</taxon>
        <taxon>Coniophorineae</taxon>
        <taxon>Hygrophoropsidaceae</taxon>
        <taxon>Hygrophoropsis</taxon>
    </lineage>
</organism>
<protein>
    <submittedName>
        <fullName evidence="1">LIM-domain binding protein-domain-containing protein</fullName>
    </submittedName>
</protein>
<reference evidence="1" key="1">
    <citation type="journal article" date="2021" name="New Phytol.">
        <title>Evolutionary innovations through gain and loss of genes in the ectomycorrhizal Boletales.</title>
        <authorList>
            <person name="Wu G."/>
            <person name="Miyauchi S."/>
            <person name="Morin E."/>
            <person name="Kuo A."/>
            <person name="Drula E."/>
            <person name="Varga T."/>
            <person name="Kohler A."/>
            <person name="Feng B."/>
            <person name="Cao Y."/>
            <person name="Lipzen A."/>
            <person name="Daum C."/>
            <person name="Hundley H."/>
            <person name="Pangilinan J."/>
            <person name="Johnson J."/>
            <person name="Barry K."/>
            <person name="LaButti K."/>
            <person name="Ng V."/>
            <person name="Ahrendt S."/>
            <person name="Min B."/>
            <person name="Choi I.G."/>
            <person name="Park H."/>
            <person name="Plett J.M."/>
            <person name="Magnuson J."/>
            <person name="Spatafora J.W."/>
            <person name="Nagy L.G."/>
            <person name="Henrissat B."/>
            <person name="Grigoriev I.V."/>
            <person name="Yang Z.L."/>
            <person name="Xu J."/>
            <person name="Martin F.M."/>
        </authorList>
    </citation>
    <scope>NUCLEOTIDE SEQUENCE</scope>
    <source>
        <strain evidence="1">ATCC 28755</strain>
    </source>
</reference>
<dbReference type="Proteomes" id="UP000790377">
    <property type="component" value="Unassembled WGS sequence"/>
</dbReference>
<name>A0ACB8AGI8_9AGAM</name>
<evidence type="ECO:0000313" key="2">
    <source>
        <dbReference type="Proteomes" id="UP000790377"/>
    </source>
</evidence>
<proteinExistence type="predicted"/>
<comment type="caution">
    <text evidence="1">The sequence shown here is derived from an EMBL/GenBank/DDBJ whole genome shotgun (WGS) entry which is preliminary data.</text>
</comment>
<accession>A0ACB8AGI8</accession>
<evidence type="ECO:0000313" key="1">
    <source>
        <dbReference type="EMBL" id="KAH7912464.1"/>
    </source>
</evidence>
<dbReference type="EMBL" id="MU267651">
    <property type="protein sequence ID" value="KAH7912464.1"/>
    <property type="molecule type" value="Genomic_DNA"/>
</dbReference>